<accession>A0ABS4Z5X8</accession>
<dbReference type="Pfam" id="PF12867">
    <property type="entry name" value="DinB_2"/>
    <property type="match status" value="1"/>
</dbReference>
<feature type="domain" description="DinB-like" evidence="1">
    <location>
        <begin position="58"/>
        <end position="173"/>
    </location>
</feature>
<evidence type="ECO:0000313" key="3">
    <source>
        <dbReference type="Proteomes" id="UP000758168"/>
    </source>
</evidence>
<dbReference type="InterPro" id="IPR024775">
    <property type="entry name" value="DinB-like"/>
</dbReference>
<dbReference type="EMBL" id="JAGIOB010000001">
    <property type="protein sequence ID" value="MBP2416389.1"/>
    <property type="molecule type" value="Genomic_DNA"/>
</dbReference>
<protein>
    <recommendedName>
        <fullName evidence="1">DinB-like domain-containing protein</fullName>
    </recommendedName>
</protein>
<evidence type="ECO:0000313" key="2">
    <source>
        <dbReference type="EMBL" id="MBP2416389.1"/>
    </source>
</evidence>
<keyword evidence="3" id="KW-1185">Reference proteome</keyword>
<gene>
    <name evidence="2" type="ORF">JOF54_001311</name>
</gene>
<dbReference type="RefSeq" id="WP_307803903.1">
    <property type="nucleotide sequence ID" value="NZ_BAAAMH010000012.1"/>
</dbReference>
<dbReference type="Proteomes" id="UP000758168">
    <property type="component" value="Unassembled WGS sequence"/>
</dbReference>
<reference evidence="2 3" key="1">
    <citation type="submission" date="2021-03" db="EMBL/GenBank/DDBJ databases">
        <title>Sequencing the genomes of 1000 actinobacteria strains.</title>
        <authorList>
            <person name="Klenk H.-P."/>
        </authorList>
    </citation>
    <scope>NUCLEOTIDE SEQUENCE [LARGE SCALE GENOMIC DNA]</scope>
    <source>
        <strain evidence="2 3">DSM 12936</strain>
    </source>
</reference>
<comment type="caution">
    <text evidence="2">The sequence shown here is derived from an EMBL/GenBank/DDBJ whole genome shotgun (WGS) entry which is preliminary data.</text>
</comment>
<sequence>MADLDPVTPDEKDWTWTLTRRCEDCGLAAGEVDPGTVAERAFVAAEEWVQILQSHPAVEARPAPRVWSPLEYGCHVRDVYRIADARIASMLAEDAPRFPNWDQDETAVLERYADADPEGVAAELEDAAQVLVARLQGVAPADRARTGLRSDGAEFTVASLSQYVLHDVVHHLWDVTGQQDGAASLLE</sequence>
<organism evidence="2 3">
    <name type="scientific">Microlunatus capsulatus</name>
    <dbReference type="NCBI Taxonomy" id="99117"/>
    <lineage>
        <taxon>Bacteria</taxon>
        <taxon>Bacillati</taxon>
        <taxon>Actinomycetota</taxon>
        <taxon>Actinomycetes</taxon>
        <taxon>Propionibacteriales</taxon>
        <taxon>Propionibacteriaceae</taxon>
        <taxon>Microlunatus</taxon>
    </lineage>
</organism>
<dbReference type="Gene3D" id="1.20.120.450">
    <property type="entry name" value="dinb family like domain"/>
    <property type="match status" value="1"/>
</dbReference>
<evidence type="ECO:0000259" key="1">
    <source>
        <dbReference type="Pfam" id="PF12867"/>
    </source>
</evidence>
<dbReference type="InterPro" id="IPR034660">
    <property type="entry name" value="DinB/YfiT-like"/>
</dbReference>
<proteinExistence type="predicted"/>
<name>A0ABS4Z5X8_9ACTN</name>
<dbReference type="SUPFAM" id="SSF109854">
    <property type="entry name" value="DinB/YfiT-like putative metalloenzymes"/>
    <property type="match status" value="1"/>
</dbReference>